<dbReference type="SUPFAM" id="SSF53098">
    <property type="entry name" value="Ribonuclease H-like"/>
    <property type="match status" value="1"/>
</dbReference>
<organism evidence="3 4">
    <name type="scientific">Paracoccus aminovorans</name>
    <dbReference type="NCBI Taxonomy" id="34004"/>
    <lineage>
        <taxon>Bacteria</taxon>
        <taxon>Pseudomonadati</taxon>
        <taxon>Pseudomonadota</taxon>
        <taxon>Alphaproteobacteria</taxon>
        <taxon>Rhodobacterales</taxon>
        <taxon>Paracoccaceae</taxon>
        <taxon>Paracoccus</taxon>
    </lineage>
</organism>
<dbReference type="InterPro" id="IPR001584">
    <property type="entry name" value="Integrase_cat-core"/>
</dbReference>
<dbReference type="Gene3D" id="3.30.420.10">
    <property type="entry name" value="Ribonuclease H-like superfamily/Ribonuclease H"/>
    <property type="match status" value="1"/>
</dbReference>
<dbReference type="AlphaFoldDB" id="A0A1I3AN72"/>
<feature type="domain" description="Integrase catalytic" evidence="2">
    <location>
        <begin position="289"/>
        <end position="509"/>
    </location>
</feature>
<dbReference type="OrthoDB" id="9814072at2"/>
<dbReference type="InterPro" id="IPR015378">
    <property type="entry name" value="Transposase-like_Mu_C"/>
</dbReference>
<proteinExistence type="predicted"/>
<dbReference type="GO" id="GO:0015074">
    <property type="term" value="P:DNA integration"/>
    <property type="evidence" value="ECO:0007669"/>
    <property type="project" value="InterPro"/>
</dbReference>
<dbReference type="STRING" id="34004.SAMN04488021_11620"/>
<evidence type="ECO:0000313" key="3">
    <source>
        <dbReference type="EMBL" id="SFH51578.1"/>
    </source>
</evidence>
<evidence type="ECO:0000259" key="2">
    <source>
        <dbReference type="PROSITE" id="PS50994"/>
    </source>
</evidence>
<dbReference type="Proteomes" id="UP000183635">
    <property type="component" value="Unassembled WGS sequence"/>
</dbReference>
<feature type="region of interest" description="Disordered" evidence="1">
    <location>
        <begin position="674"/>
        <end position="727"/>
    </location>
</feature>
<dbReference type="EMBL" id="FOPU01000016">
    <property type="protein sequence ID" value="SFH51578.1"/>
    <property type="molecule type" value="Genomic_DNA"/>
</dbReference>
<accession>A0A1I3AN72</accession>
<dbReference type="Pfam" id="PF09299">
    <property type="entry name" value="Mu-transpos_C"/>
    <property type="match status" value="1"/>
</dbReference>
<feature type="compositionally biased region" description="Polar residues" evidence="1">
    <location>
        <begin position="718"/>
        <end position="727"/>
    </location>
</feature>
<reference evidence="3 4" key="1">
    <citation type="submission" date="2016-10" db="EMBL/GenBank/DDBJ databases">
        <authorList>
            <person name="de Groot N.N."/>
        </authorList>
    </citation>
    <scope>NUCLEOTIDE SEQUENCE [LARGE SCALE GENOMIC DNA]</scope>
    <source>
        <strain evidence="3 4">DSM 8537</strain>
    </source>
</reference>
<evidence type="ECO:0000256" key="1">
    <source>
        <dbReference type="SAM" id="MobiDB-lite"/>
    </source>
</evidence>
<evidence type="ECO:0000313" key="4">
    <source>
        <dbReference type="Proteomes" id="UP000183635"/>
    </source>
</evidence>
<name>A0A1I3AN72_9RHOB</name>
<dbReference type="InterPro" id="IPR012337">
    <property type="entry name" value="RNaseH-like_sf"/>
</dbReference>
<dbReference type="RefSeq" id="WP_074967869.1">
    <property type="nucleotide sequence ID" value="NZ_CBCRYP010000016.1"/>
</dbReference>
<protein>
    <submittedName>
        <fullName evidence="3">Putative transposase</fullName>
    </submittedName>
</protein>
<sequence>MHMHNLSFDADRHHYAFGKYDRITIEGQTYRTSLYGRNEEGWLLELDDGSGRCSSFTHQELSRLGSMRRIRVEHNFHAPDIAKRRLLTGGALLSELPPKPAARMTKKHAYVQAFLEMEREKRINITDTAILANQFELRGRAMDYATQFQGGEGTQQSLDFSKCPAPRSLRRWLAEHRKAGVSGLVDAMNRRGNRNRLMGPEQLALMTREVRRYLSEDRPSMKTIHENVSVAFAARNEARVAEGLHPFPIPSYETVRRAIHMLDPFEVAVARDGVEEARKKFMPVGEGLRLTRPLERVEIDENTIDIISLTESWGLRELLTEEEQKILGLDRGKARWFVTVAICATTRCILGMAFSRSAKDNASLQVLQMILRDKGKWADAAGSLGSWDMHGTPVLIVTDNGAAFKSERFRVACADLGITTLRAPAGLAQMRARNERFFHSLNTGLLPRLPGRTFGSIREKGDADPEARAALTFDDLAFCLVRWIVDIYHNTPHAGLGGETPLQCWRRLTAEWGVQPPPDMDTHRAIFGERLPRKLSREGVTVLGLRYHSEALARLMTNREERNVEVRWHPDDIGTVTVYAGQQKFEVGTVLPGFDGVSARQWVAATRELKAANAGRKSYDRQMIHAAITAIEGRSTAATRMAGLLVDEWTPERIRNLEASLYIGFNAGGDKPVKPAAADGIGRSIPDPEVQAPRPAVSPAIPVPGPSPVHLDLPDTAPETQPWSITE</sequence>
<dbReference type="PROSITE" id="PS50994">
    <property type="entry name" value="INTEGRASE"/>
    <property type="match status" value="1"/>
</dbReference>
<dbReference type="GO" id="GO:0003676">
    <property type="term" value="F:nucleic acid binding"/>
    <property type="evidence" value="ECO:0007669"/>
    <property type="project" value="InterPro"/>
</dbReference>
<dbReference type="InterPro" id="IPR036397">
    <property type="entry name" value="RNaseH_sf"/>
</dbReference>
<gene>
    <name evidence="3" type="ORF">SAMN04488021_11620</name>
</gene>
<keyword evidence="4" id="KW-1185">Reference proteome</keyword>